<feature type="transmembrane region" description="Helical" evidence="6">
    <location>
        <begin position="274"/>
        <end position="290"/>
    </location>
</feature>
<dbReference type="EMBL" id="CP022115">
    <property type="protein sequence ID" value="ASJ25487.1"/>
    <property type="molecule type" value="Genomic_DNA"/>
</dbReference>
<dbReference type="PANTHER" id="PTHR32322:SF2">
    <property type="entry name" value="EAMA DOMAIN-CONTAINING PROTEIN"/>
    <property type="match status" value="1"/>
</dbReference>
<dbReference type="PANTHER" id="PTHR32322">
    <property type="entry name" value="INNER MEMBRANE TRANSPORTER"/>
    <property type="match status" value="1"/>
</dbReference>
<feature type="transmembrane region" description="Helical" evidence="6">
    <location>
        <begin position="182"/>
        <end position="202"/>
    </location>
</feature>
<feature type="transmembrane region" description="Helical" evidence="6">
    <location>
        <begin position="151"/>
        <end position="170"/>
    </location>
</feature>
<reference evidence="9" key="1">
    <citation type="submission" date="2017-06" db="EMBL/GenBank/DDBJ databases">
        <title>Whole genome sequence of Laribacter hongkongensis LHGZ1.</title>
        <authorList>
            <person name="Chen D."/>
            <person name="Wu H."/>
            <person name="Chen J."/>
        </authorList>
    </citation>
    <scope>NUCLEOTIDE SEQUENCE [LARGE SCALE GENOMIC DNA]</scope>
    <source>
        <strain evidence="9">LHGZ1</strain>
    </source>
</reference>
<evidence type="ECO:0000313" key="8">
    <source>
        <dbReference type="EMBL" id="ASJ25487.1"/>
    </source>
</evidence>
<dbReference type="OrthoDB" id="5430053at2"/>
<feature type="transmembrane region" description="Helical" evidence="6">
    <location>
        <begin position="9"/>
        <end position="27"/>
    </location>
</feature>
<dbReference type="Proteomes" id="UP000197424">
    <property type="component" value="Chromosome"/>
</dbReference>
<sequence length="295" mass="32143">MNQATKKQLVDGALLVFLWGIWGYNWLVTKAGMAYASPFGLAAIRAMVAAATLGLILWARKQPFTPPPWRYTLLIGITQTAAFTGLMNMALQTGGAGKVSVLCYTMPFWTLVFARVFLGEHVRGWQWAGIALAFAGLFLVLEPWQLSAASLSSWLALASGISWAISAILIKKLAKRHATSPLSLTFWQMVWAIPLLVALWALMDAQPVVWQWPLLWILVYVGCLAGGAGWWLWSILLSRLSAGAASLNILVLPCVSLMAAWIHTGEQPSPAEGGGMILIVVALGMLTLVNRTKRI</sequence>
<feature type="domain" description="EamA" evidence="7">
    <location>
        <begin position="12"/>
        <end position="141"/>
    </location>
</feature>
<keyword evidence="4 6" id="KW-1133">Transmembrane helix</keyword>
<feature type="transmembrane region" description="Helical" evidence="6">
    <location>
        <begin position="214"/>
        <end position="233"/>
    </location>
</feature>
<dbReference type="SUPFAM" id="SSF103481">
    <property type="entry name" value="Multidrug resistance efflux transporter EmrE"/>
    <property type="match status" value="2"/>
</dbReference>
<evidence type="ECO:0000256" key="1">
    <source>
        <dbReference type="ARBA" id="ARBA00004141"/>
    </source>
</evidence>
<comment type="subcellular location">
    <subcellularLocation>
        <location evidence="1">Membrane</location>
        <topology evidence="1">Multi-pass membrane protein</topology>
    </subcellularLocation>
</comment>
<feature type="transmembrane region" description="Helical" evidence="6">
    <location>
        <begin position="71"/>
        <end position="91"/>
    </location>
</feature>
<feature type="transmembrane region" description="Helical" evidence="6">
    <location>
        <begin position="240"/>
        <end position="262"/>
    </location>
</feature>
<evidence type="ECO:0000256" key="2">
    <source>
        <dbReference type="ARBA" id="ARBA00007362"/>
    </source>
</evidence>
<evidence type="ECO:0000256" key="5">
    <source>
        <dbReference type="ARBA" id="ARBA00023136"/>
    </source>
</evidence>
<feature type="transmembrane region" description="Helical" evidence="6">
    <location>
        <begin position="39"/>
        <end position="59"/>
    </location>
</feature>
<dbReference type="AlphaFoldDB" id="A0A248LL41"/>
<evidence type="ECO:0000256" key="6">
    <source>
        <dbReference type="SAM" id="Phobius"/>
    </source>
</evidence>
<accession>A0A248LL41</accession>
<dbReference type="GO" id="GO:0016020">
    <property type="term" value="C:membrane"/>
    <property type="evidence" value="ECO:0007669"/>
    <property type="project" value="UniProtKB-SubCell"/>
</dbReference>
<dbReference type="Gene3D" id="1.10.3730.20">
    <property type="match status" value="1"/>
</dbReference>
<dbReference type="InterPro" id="IPR037185">
    <property type="entry name" value="EmrE-like"/>
</dbReference>
<feature type="transmembrane region" description="Helical" evidence="6">
    <location>
        <begin position="125"/>
        <end position="145"/>
    </location>
</feature>
<protein>
    <submittedName>
        <fullName evidence="8">Permeases of the drug/metabolite transporter (DMT) superfamily</fullName>
    </submittedName>
</protein>
<dbReference type="InterPro" id="IPR050638">
    <property type="entry name" value="AA-Vitamin_Transporters"/>
</dbReference>
<evidence type="ECO:0000313" key="9">
    <source>
        <dbReference type="Proteomes" id="UP000197424"/>
    </source>
</evidence>
<organism evidence="8 9">
    <name type="scientific">Laribacter hongkongensis</name>
    <dbReference type="NCBI Taxonomy" id="168471"/>
    <lineage>
        <taxon>Bacteria</taxon>
        <taxon>Pseudomonadati</taxon>
        <taxon>Pseudomonadota</taxon>
        <taxon>Betaproteobacteria</taxon>
        <taxon>Neisseriales</taxon>
        <taxon>Aquaspirillaceae</taxon>
        <taxon>Laribacter</taxon>
    </lineage>
</organism>
<feature type="transmembrane region" description="Helical" evidence="6">
    <location>
        <begin position="97"/>
        <end position="118"/>
    </location>
</feature>
<evidence type="ECO:0000256" key="3">
    <source>
        <dbReference type="ARBA" id="ARBA00022692"/>
    </source>
</evidence>
<dbReference type="RefSeq" id="WP_088861326.1">
    <property type="nucleotide sequence ID" value="NZ_CP022115.1"/>
</dbReference>
<keyword evidence="3 6" id="KW-0812">Transmembrane</keyword>
<dbReference type="InterPro" id="IPR000620">
    <property type="entry name" value="EamA_dom"/>
</dbReference>
<evidence type="ECO:0000259" key="7">
    <source>
        <dbReference type="Pfam" id="PF00892"/>
    </source>
</evidence>
<dbReference type="Pfam" id="PF00892">
    <property type="entry name" value="EamA"/>
    <property type="match status" value="2"/>
</dbReference>
<feature type="domain" description="EamA" evidence="7">
    <location>
        <begin position="154"/>
        <end position="287"/>
    </location>
</feature>
<comment type="similarity">
    <text evidence="2">Belongs to the EamA transporter family.</text>
</comment>
<evidence type="ECO:0000256" key="4">
    <source>
        <dbReference type="ARBA" id="ARBA00022989"/>
    </source>
</evidence>
<proteinExistence type="inferred from homology"/>
<keyword evidence="5 6" id="KW-0472">Membrane</keyword>
<name>A0A248LL41_9NEIS</name>
<gene>
    <name evidence="8" type="ORF">LHGZ1_2656</name>
</gene>